<accession>A0A9X4LA35</accession>
<gene>
    <name evidence="1" type="ORF">M4L21_10085</name>
</gene>
<evidence type="ECO:0008006" key="3">
    <source>
        <dbReference type="Google" id="ProtNLM"/>
    </source>
</evidence>
<protein>
    <recommendedName>
        <fullName evidence="3">Glyoxalase</fullName>
    </recommendedName>
</protein>
<reference evidence="1" key="1">
    <citation type="submission" date="2022-05" db="EMBL/GenBank/DDBJ databases">
        <title>Comparative genomics of Staphylococcus equorum isolates.</title>
        <authorList>
            <person name="Luelf R.H."/>
        </authorList>
    </citation>
    <scope>NUCLEOTIDE SEQUENCE</scope>
    <source>
        <strain evidence="1">TMW 2.2343</strain>
    </source>
</reference>
<organism evidence="1 2">
    <name type="scientific">Staphylococcus equorum</name>
    <dbReference type="NCBI Taxonomy" id="246432"/>
    <lineage>
        <taxon>Bacteria</taxon>
        <taxon>Bacillati</taxon>
        <taxon>Bacillota</taxon>
        <taxon>Bacilli</taxon>
        <taxon>Bacillales</taxon>
        <taxon>Staphylococcaceae</taxon>
        <taxon>Staphylococcus</taxon>
    </lineage>
</organism>
<name>A0A9X4LA35_9STAP</name>
<dbReference type="Gene3D" id="3.10.180.10">
    <property type="entry name" value="2,3-Dihydroxybiphenyl 1,2-Dioxygenase, domain 1"/>
    <property type="match status" value="1"/>
</dbReference>
<dbReference type="EMBL" id="JAMBPX010000006">
    <property type="protein sequence ID" value="MDG0859672.1"/>
    <property type="molecule type" value="Genomic_DNA"/>
</dbReference>
<dbReference type="Proteomes" id="UP001152302">
    <property type="component" value="Unassembled WGS sequence"/>
</dbReference>
<sequence length="88" mass="9452">MRGIQTIDNKIIMLIEHSQFKKAAHLSNIGSSEALVSISVSQSQDVDALLNKAEEAGGKVLQSGTMLEGFYGGLFSDIDGHLFNVVVM</sequence>
<dbReference type="PANTHER" id="PTHR36503">
    <property type="entry name" value="BLR2520 PROTEIN"/>
    <property type="match status" value="1"/>
</dbReference>
<dbReference type="AlphaFoldDB" id="A0A9X4LA35"/>
<evidence type="ECO:0000313" key="1">
    <source>
        <dbReference type="EMBL" id="MDG0859672.1"/>
    </source>
</evidence>
<evidence type="ECO:0000313" key="2">
    <source>
        <dbReference type="Proteomes" id="UP001152302"/>
    </source>
</evidence>
<comment type="caution">
    <text evidence="1">The sequence shown here is derived from an EMBL/GenBank/DDBJ whole genome shotgun (WGS) entry which is preliminary data.</text>
</comment>
<dbReference type="PANTHER" id="PTHR36503:SF2">
    <property type="entry name" value="BLR2408 PROTEIN"/>
    <property type="match status" value="1"/>
</dbReference>
<dbReference type="InterPro" id="IPR029068">
    <property type="entry name" value="Glyas_Bleomycin-R_OHBP_Dase"/>
</dbReference>
<proteinExistence type="predicted"/>
<dbReference type="SUPFAM" id="SSF54593">
    <property type="entry name" value="Glyoxalase/Bleomycin resistance protein/Dihydroxybiphenyl dioxygenase"/>
    <property type="match status" value="1"/>
</dbReference>